<name>A0A2P1P9Y2_9RICK</name>
<dbReference type="NCBIfam" id="NF009093">
    <property type="entry name" value="PRK12429.1"/>
    <property type="match status" value="1"/>
</dbReference>
<gene>
    <name evidence="3" type="ORF">phytr_11440</name>
</gene>
<reference evidence="3 4" key="1">
    <citation type="submission" date="2018-03" db="EMBL/GenBank/DDBJ databases">
        <title>A gene transfer event suggests a long-term partnership between eustigmatophyte algae and a novel lineage of endosymbiotic bacteria.</title>
        <authorList>
            <person name="Yurchenko T."/>
            <person name="Sevcikova T."/>
            <person name="Pribyl P."/>
            <person name="El Karkouri K."/>
            <person name="Klimes V."/>
            <person name="Amaral R."/>
            <person name="Zbrankova V."/>
            <person name="Kim E."/>
            <person name="Raoult D."/>
            <person name="Santos L.M.A."/>
            <person name="Elias M."/>
        </authorList>
    </citation>
    <scope>NUCLEOTIDE SEQUENCE [LARGE SCALE GENOMIC DNA]</scope>
    <source>
        <strain evidence="3">CCALA 838</strain>
    </source>
</reference>
<evidence type="ECO:0000256" key="2">
    <source>
        <dbReference type="RuleBase" id="RU000363"/>
    </source>
</evidence>
<protein>
    <submittedName>
        <fullName evidence="3">3-hydroxybutyrate dehydrogenase</fullName>
    </submittedName>
</protein>
<dbReference type="InterPro" id="IPR002347">
    <property type="entry name" value="SDR_fam"/>
</dbReference>
<dbReference type="GO" id="GO:0003858">
    <property type="term" value="F:3-hydroxybutyrate dehydrogenase activity"/>
    <property type="evidence" value="ECO:0007669"/>
    <property type="project" value="InterPro"/>
</dbReference>
<proteinExistence type="inferred from homology"/>
<organism evidence="3 4">
    <name type="scientific">Candidatus Phycorickettsia trachydisci</name>
    <dbReference type="NCBI Taxonomy" id="2115978"/>
    <lineage>
        <taxon>Bacteria</taxon>
        <taxon>Pseudomonadati</taxon>
        <taxon>Pseudomonadota</taxon>
        <taxon>Alphaproteobacteria</taxon>
        <taxon>Rickettsiales</taxon>
        <taxon>Rickettsiaceae</taxon>
        <taxon>Candidatus Phycorickettsia</taxon>
    </lineage>
</organism>
<dbReference type="InterPro" id="IPR020904">
    <property type="entry name" value="Sc_DH/Rdtase_CS"/>
</dbReference>
<dbReference type="RefSeq" id="WP_106874886.1">
    <property type="nucleotide sequence ID" value="NZ_CP027845.1"/>
</dbReference>
<dbReference type="PANTHER" id="PTHR42879">
    <property type="entry name" value="3-OXOACYL-(ACYL-CARRIER-PROTEIN) REDUCTASE"/>
    <property type="match status" value="1"/>
</dbReference>
<dbReference type="InterPro" id="IPR011294">
    <property type="entry name" value="3-OHbutyrate_DH"/>
</dbReference>
<dbReference type="FunFam" id="3.40.50.720:FF:000084">
    <property type="entry name" value="Short-chain dehydrogenase reductase"/>
    <property type="match status" value="1"/>
</dbReference>
<dbReference type="AlphaFoldDB" id="A0A2P1P9Y2"/>
<dbReference type="PROSITE" id="PS00061">
    <property type="entry name" value="ADH_SHORT"/>
    <property type="match status" value="1"/>
</dbReference>
<dbReference type="GO" id="GO:0032787">
    <property type="term" value="P:monocarboxylic acid metabolic process"/>
    <property type="evidence" value="ECO:0007669"/>
    <property type="project" value="UniProtKB-ARBA"/>
</dbReference>
<dbReference type="InterPro" id="IPR050259">
    <property type="entry name" value="SDR"/>
</dbReference>
<dbReference type="NCBIfam" id="TIGR01963">
    <property type="entry name" value="PHB_DH"/>
    <property type="match status" value="1"/>
</dbReference>
<dbReference type="SUPFAM" id="SSF51735">
    <property type="entry name" value="NAD(P)-binding Rossmann-fold domains"/>
    <property type="match status" value="1"/>
</dbReference>
<evidence type="ECO:0000313" key="3">
    <source>
        <dbReference type="EMBL" id="AVP88069.1"/>
    </source>
</evidence>
<dbReference type="PRINTS" id="PR00081">
    <property type="entry name" value="GDHRDH"/>
</dbReference>
<dbReference type="Proteomes" id="UP000241762">
    <property type="component" value="Chromosome"/>
</dbReference>
<dbReference type="PRINTS" id="PR00080">
    <property type="entry name" value="SDRFAMILY"/>
</dbReference>
<evidence type="ECO:0000313" key="4">
    <source>
        <dbReference type="Proteomes" id="UP000241762"/>
    </source>
</evidence>
<evidence type="ECO:0000256" key="1">
    <source>
        <dbReference type="ARBA" id="ARBA00006484"/>
    </source>
</evidence>
<dbReference type="OrthoDB" id="9804774at2"/>
<comment type="similarity">
    <text evidence="1 2">Belongs to the short-chain dehydrogenases/reductases (SDR) family.</text>
</comment>
<accession>A0A2P1P9Y2</accession>
<dbReference type="Gene3D" id="3.40.50.720">
    <property type="entry name" value="NAD(P)-binding Rossmann-like Domain"/>
    <property type="match status" value="1"/>
</dbReference>
<sequence>MLKTAIVTGATSGIGLEVAKALAANGNNIIINGFGKPEEIQNAVNSIQEHGVRCKHYNCDQSDPAQIKSMISQGLEEFGQIDILVNNAGIQKVSPIEDFPEDKWEAIIRINLIAAFYTIKGVIPSMKKNGWGRIVNIASAHGLAASPNKSAYVSAKHGIVGLTKTVALEVATNGITVNSICPGYVDTPLVRGQIPDQARVNGVSEKEALENIILAPHAIKQLIHPSEIASLAVYLCSDAAKSITGTALPIDCGWTAR</sequence>
<keyword evidence="4" id="KW-1185">Reference proteome</keyword>
<dbReference type="KEGG" id="ptc:phytr_11440"/>
<dbReference type="InterPro" id="IPR036291">
    <property type="entry name" value="NAD(P)-bd_dom_sf"/>
</dbReference>
<dbReference type="Pfam" id="PF00106">
    <property type="entry name" value="adh_short"/>
    <property type="match status" value="1"/>
</dbReference>
<dbReference type="EMBL" id="CP027845">
    <property type="protein sequence ID" value="AVP88069.1"/>
    <property type="molecule type" value="Genomic_DNA"/>
</dbReference>
<dbReference type="PANTHER" id="PTHR42879:SF2">
    <property type="entry name" value="3-OXOACYL-[ACYL-CARRIER-PROTEIN] REDUCTASE FABG"/>
    <property type="match status" value="1"/>
</dbReference>